<feature type="domain" description="SnoaL-like" evidence="1">
    <location>
        <begin position="43"/>
        <end position="173"/>
    </location>
</feature>
<reference evidence="2 3" key="1">
    <citation type="submission" date="2024-01" db="EMBL/GenBank/DDBJ databases">
        <title>The diversity of rhizobia nodulating Mimosa spp. in eleven states of Brazil covering several biomes is determined by host plant, location, and edaphic factors.</title>
        <authorList>
            <person name="Rouws L."/>
            <person name="Barauna A."/>
            <person name="Beukes C."/>
            <person name="De Faria S.M."/>
            <person name="Gross E."/>
            <person name="Dos Reis Junior F.B."/>
            <person name="Simon M."/>
            <person name="Maluk M."/>
            <person name="Odee D.W."/>
            <person name="Kenicer G."/>
            <person name="Young J.P.W."/>
            <person name="Reis V.M."/>
            <person name="Zilli J."/>
            <person name="James E.K."/>
        </authorList>
    </citation>
    <scope>NUCLEOTIDE SEQUENCE [LARGE SCALE GENOMIC DNA]</scope>
    <source>
        <strain evidence="2 3">JPY164</strain>
    </source>
</reference>
<protein>
    <submittedName>
        <fullName evidence="2">Nuclear transport factor 2 family protein</fullName>
    </submittedName>
</protein>
<name>A0ABU9SI58_9BURK</name>
<keyword evidence="3" id="KW-1185">Reference proteome</keyword>
<evidence type="ECO:0000313" key="2">
    <source>
        <dbReference type="EMBL" id="MEM5451036.1"/>
    </source>
</evidence>
<evidence type="ECO:0000259" key="1">
    <source>
        <dbReference type="Pfam" id="PF13577"/>
    </source>
</evidence>
<gene>
    <name evidence="2" type="ORF">VSR33_26500</name>
</gene>
<dbReference type="InterPro" id="IPR032710">
    <property type="entry name" value="NTF2-like_dom_sf"/>
</dbReference>
<proteinExistence type="predicted"/>
<sequence length="185" mass="20418">MSEEHGRIRVLNNGTDGAIVSQGYQSNVPKTSIHGGTCVTDIERLLAIEEIKQLKARYLRCVDTKHWEAFGAVFAPDGQLDISDDVPGCILAGRENIVRAVSVPLAGCVSVHHGHCPEIDITSSTTANGTWAMEDMLRWGAKSAYPNRTLHGYGHYVETYEKIDGQWLIKSMKLQRLRVDVGVQT</sequence>
<dbReference type="Gene3D" id="3.10.450.50">
    <property type="match status" value="1"/>
</dbReference>
<dbReference type="Pfam" id="PF13577">
    <property type="entry name" value="SnoaL_4"/>
    <property type="match status" value="1"/>
</dbReference>
<accession>A0ABU9SI58</accession>
<dbReference type="InterPro" id="IPR037401">
    <property type="entry name" value="SnoaL-like"/>
</dbReference>
<comment type="caution">
    <text evidence="2">The sequence shown here is derived from an EMBL/GenBank/DDBJ whole genome shotgun (WGS) entry which is preliminary data.</text>
</comment>
<dbReference type="Proteomes" id="UP001390669">
    <property type="component" value="Unassembled WGS sequence"/>
</dbReference>
<evidence type="ECO:0000313" key="3">
    <source>
        <dbReference type="Proteomes" id="UP001390669"/>
    </source>
</evidence>
<dbReference type="RefSeq" id="WP_256094870.1">
    <property type="nucleotide sequence ID" value="NZ_JAYMRW010000013.1"/>
</dbReference>
<dbReference type="SUPFAM" id="SSF54427">
    <property type="entry name" value="NTF2-like"/>
    <property type="match status" value="1"/>
</dbReference>
<organism evidence="2 3">
    <name type="scientific">Paraburkholderia guartelaensis</name>
    <dbReference type="NCBI Taxonomy" id="2546446"/>
    <lineage>
        <taxon>Bacteria</taxon>
        <taxon>Pseudomonadati</taxon>
        <taxon>Pseudomonadota</taxon>
        <taxon>Betaproteobacteria</taxon>
        <taxon>Burkholderiales</taxon>
        <taxon>Burkholderiaceae</taxon>
        <taxon>Paraburkholderia</taxon>
    </lineage>
</organism>
<dbReference type="EMBL" id="JAYMRW010000013">
    <property type="protein sequence ID" value="MEM5451036.1"/>
    <property type="molecule type" value="Genomic_DNA"/>
</dbReference>